<dbReference type="RefSeq" id="WP_215507011.1">
    <property type="nucleotide sequence ID" value="NZ_CP076366.1"/>
</dbReference>
<keyword evidence="5" id="KW-0804">Transcription</keyword>
<evidence type="ECO:0000313" key="9">
    <source>
        <dbReference type="Proteomes" id="UP000679352"/>
    </source>
</evidence>
<proteinExistence type="inferred from homology"/>
<comment type="similarity">
    <text evidence="1">Belongs to the sigma-70 factor family. ECF subfamily.</text>
</comment>
<dbReference type="Gene3D" id="1.10.10.10">
    <property type="entry name" value="Winged helix-like DNA-binding domain superfamily/Winged helix DNA-binding domain"/>
    <property type="match status" value="1"/>
</dbReference>
<dbReference type="Pfam" id="PF04545">
    <property type="entry name" value="Sigma70_r4"/>
    <property type="match status" value="1"/>
</dbReference>
<keyword evidence="2" id="KW-0805">Transcription regulation</keyword>
<dbReference type="PANTHER" id="PTHR43133">
    <property type="entry name" value="RNA POLYMERASE ECF-TYPE SIGMA FACTO"/>
    <property type="match status" value="1"/>
</dbReference>
<dbReference type="InterPro" id="IPR014284">
    <property type="entry name" value="RNA_pol_sigma-70_dom"/>
</dbReference>
<evidence type="ECO:0000256" key="4">
    <source>
        <dbReference type="ARBA" id="ARBA00023125"/>
    </source>
</evidence>
<accession>A0A975PD57</accession>
<dbReference type="InterPro" id="IPR039425">
    <property type="entry name" value="RNA_pol_sigma-70-like"/>
</dbReference>
<dbReference type="PANTHER" id="PTHR43133:SF58">
    <property type="entry name" value="ECF RNA POLYMERASE SIGMA FACTOR SIGD"/>
    <property type="match status" value="1"/>
</dbReference>
<dbReference type="InterPro" id="IPR007630">
    <property type="entry name" value="RNA_pol_sigma70_r4"/>
</dbReference>
<reference evidence="8" key="1">
    <citation type="submission" date="2021-06" db="EMBL/GenBank/DDBJ databases">
        <authorList>
            <person name="Lee C.-S."/>
            <person name="Jin L."/>
        </authorList>
    </citation>
    <scope>NUCLEOTIDE SEQUENCE</scope>
    <source>
        <strain evidence="8">Con5</strain>
        <plasmid evidence="8">p5</plasmid>
    </source>
</reference>
<dbReference type="Gene3D" id="1.10.1740.10">
    <property type="match status" value="1"/>
</dbReference>
<dbReference type="EMBL" id="CP076366">
    <property type="protein sequence ID" value="QWK93196.1"/>
    <property type="molecule type" value="Genomic_DNA"/>
</dbReference>
<dbReference type="SUPFAM" id="SSF88659">
    <property type="entry name" value="Sigma3 and sigma4 domains of RNA polymerase sigma factors"/>
    <property type="match status" value="1"/>
</dbReference>
<dbReference type="AlphaFoldDB" id="A0A975PD57"/>
<evidence type="ECO:0000256" key="5">
    <source>
        <dbReference type="ARBA" id="ARBA00023163"/>
    </source>
</evidence>
<evidence type="ECO:0000259" key="6">
    <source>
        <dbReference type="Pfam" id="PF04542"/>
    </source>
</evidence>
<geneLocation type="plasmid" evidence="8 9">
    <name>p5</name>
</geneLocation>
<gene>
    <name evidence="8" type="ORF">KM031_21795</name>
</gene>
<dbReference type="NCBIfam" id="TIGR02937">
    <property type="entry name" value="sigma70-ECF"/>
    <property type="match status" value="1"/>
</dbReference>
<dbReference type="GO" id="GO:0006352">
    <property type="term" value="P:DNA-templated transcription initiation"/>
    <property type="evidence" value="ECO:0007669"/>
    <property type="project" value="InterPro"/>
</dbReference>
<dbReference type="Pfam" id="PF04542">
    <property type="entry name" value="Sigma70_r2"/>
    <property type="match status" value="1"/>
</dbReference>
<keyword evidence="9" id="KW-1185">Reference proteome</keyword>
<feature type="domain" description="RNA polymerase sigma-70 region 4" evidence="7">
    <location>
        <begin position="126"/>
        <end position="172"/>
    </location>
</feature>
<sequence>MQNSDTDWAGLMRAAIAGDGQAYARFLHAVTPVLRRIIRARGQALPPDSHEDIVQEVLLALHHKRHTWAPDQPIRPWIYAITRYKVVDAFRRRGRALHLPIEDFAEVLEGPAGPDPLALRDAEALISQLDPRAADVVRAISLREEPVAEVGARLNLSDGAVRVVLHRALKRLAELGRRGEP</sequence>
<evidence type="ECO:0000256" key="1">
    <source>
        <dbReference type="ARBA" id="ARBA00010641"/>
    </source>
</evidence>
<dbReference type="GO" id="GO:0016987">
    <property type="term" value="F:sigma factor activity"/>
    <property type="evidence" value="ECO:0007669"/>
    <property type="project" value="UniProtKB-KW"/>
</dbReference>
<dbReference type="NCBIfam" id="NF009165">
    <property type="entry name" value="PRK12512.1"/>
    <property type="match status" value="1"/>
</dbReference>
<dbReference type="InterPro" id="IPR013325">
    <property type="entry name" value="RNA_pol_sigma_r2"/>
</dbReference>
<evidence type="ECO:0000313" key="8">
    <source>
        <dbReference type="EMBL" id="QWK93196.1"/>
    </source>
</evidence>
<evidence type="ECO:0000256" key="3">
    <source>
        <dbReference type="ARBA" id="ARBA00023082"/>
    </source>
</evidence>
<keyword evidence="8" id="KW-0614">Plasmid</keyword>
<dbReference type="InterPro" id="IPR013324">
    <property type="entry name" value="RNA_pol_sigma_r3/r4-like"/>
</dbReference>
<keyword evidence="3" id="KW-0731">Sigma factor</keyword>
<dbReference type="GO" id="GO:0003677">
    <property type="term" value="F:DNA binding"/>
    <property type="evidence" value="ECO:0007669"/>
    <property type="project" value="UniProtKB-KW"/>
</dbReference>
<evidence type="ECO:0000259" key="7">
    <source>
        <dbReference type="Pfam" id="PF04545"/>
    </source>
</evidence>
<organism evidence="8 9">
    <name type="scientific">Gemmobacter fulvus</name>
    <dbReference type="NCBI Taxonomy" id="2840474"/>
    <lineage>
        <taxon>Bacteria</taxon>
        <taxon>Pseudomonadati</taxon>
        <taxon>Pseudomonadota</taxon>
        <taxon>Alphaproteobacteria</taxon>
        <taxon>Rhodobacterales</taxon>
        <taxon>Paracoccaceae</taxon>
        <taxon>Gemmobacter</taxon>
    </lineage>
</organism>
<dbReference type="KEGG" id="gfu:KM031_21795"/>
<dbReference type="Proteomes" id="UP000679352">
    <property type="component" value="Plasmid p5"/>
</dbReference>
<evidence type="ECO:0000256" key="2">
    <source>
        <dbReference type="ARBA" id="ARBA00023015"/>
    </source>
</evidence>
<keyword evidence="4" id="KW-0238">DNA-binding</keyword>
<name>A0A975PD57_9RHOB</name>
<feature type="domain" description="RNA polymerase sigma-70 region 2" evidence="6">
    <location>
        <begin position="32"/>
        <end position="95"/>
    </location>
</feature>
<protein>
    <submittedName>
        <fullName evidence="8">Sigma-70 family RNA polymerase sigma factor</fullName>
    </submittedName>
</protein>
<dbReference type="SUPFAM" id="SSF88946">
    <property type="entry name" value="Sigma2 domain of RNA polymerase sigma factors"/>
    <property type="match status" value="1"/>
</dbReference>
<dbReference type="InterPro" id="IPR036388">
    <property type="entry name" value="WH-like_DNA-bd_sf"/>
</dbReference>
<dbReference type="InterPro" id="IPR007627">
    <property type="entry name" value="RNA_pol_sigma70_r2"/>
</dbReference>